<evidence type="ECO:0000313" key="3">
    <source>
        <dbReference type="Proteomes" id="UP000301309"/>
    </source>
</evidence>
<organism evidence="2 3">
    <name type="scientific">Streptomyces violaceusniger</name>
    <dbReference type="NCBI Taxonomy" id="68280"/>
    <lineage>
        <taxon>Bacteria</taxon>
        <taxon>Bacillati</taxon>
        <taxon>Actinomycetota</taxon>
        <taxon>Actinomycetes</taxon>
        <taxon>Kitasatosporales</taxon>
        <taxon>Streptomycetaceae</taxon>
        <taxon>Streptomyces</taxon>
        <taxon>Streptomyces violaceusniger group</taxon>
    </lineage>
</organism>
<name>A0A4D4L3V2_STRVO</name>
<dbReference type="EMBL" id="BJHW01000001">
    <property type="protein sequence ID" value="GDY53650.1"/>
    <property type="molecule type" value="Genomic_DNA"/>
</dbReference>
<dbReference type="Proteomes" id="UP000301309">
    <property type="component" value="Unassembled WGS sequence"/>
</dbReference>
<accession>A0A4D4L3V2</accession>
<gene>
    <name evidence="2" type="ORF">SVIO_042730</name>
</gene>
<reference evidence="2 3" key="1">
    <citation type="journal article" date="2020" name="Int. J. Syst. Evol. Microbiol.">
        <title>Reclassification of Streptomyces castelarensis and Streptomyces sporoclivatus as later heterotypic synonyms of Streptomyces antimycoticus.</title>
        <authorList>
            <person name="Komaki H."/>
            <person name="Tamura T."/>
        </authorList>
    </citation>
    <scope>NUCLEOTIDE SEQUENCE [LARGE SCALE GENOMIC DNA]</scope>
    <source>
        <strain evidence="2 3">NBRC 13459</strain>
    </source>
</reference>
<feature type="compositionally biased region" description="Low complexity" evidence="1">
    <location>
        <begin position="461"/>
        <end position="473"/>
    </location>
</feature>
<dbReference type="InterPro" id="IPR011990">
    <property type="entry name" value="TPR-like_helical_dom_sf"/>
</dbReference>
<dbReference type="Gene3D" id="1.25.40.10">
    <property type="entry name" value="Tetratricopeptide repeat domain"/>
    <property type="match status" value="2"/>
</dbReference>
<dbReference type="SUPFAM" id="SSF81901">
    <property type="entry name" value="HCP-like"/>
    <property type="match status" value="2"/>
</dbReference>
<feature type="region of interest" description="Disordered" evidence="1">
    <location>
        <begin position="436"/>
        <end position="482"/>
    </location>
</feature>
<evidence type="ECO:0000256" key="1">
    <source>
        <dbReference type="SAM" id="MobiDB-lite"/>
    </source>
</evidence>
<keyword evidence="3" id="KW-1185">Reference proteome</keyword>
<comment type="caution">
    <text evidence="2">The sequence shown here is derived from an EMBL/GenBank/DDBJ whole genome shotgun (WGS) entry which is preliminary data.</text>
</comment>
<evidence type="ECO:0000313" key="2">
    <source>
        <dbReference type="EMBL" id="GDY53650.1"/>
    </source>
</evidence>
<dbReference type="AlphaFoldDB" id="A0A4D4L3V2"/>
<feature type="compositionally biased region" description="Low complexity" evidence="1">
    <location>
        <begin position="442"/>
        <end position="454"/>
    </location>
</feature>
<protein>
    <submittedName>
        <fullName evidence="2">Uncharacterized protein</fullName>
    </submittedName>
</protein>
<feature type="region of interest" description="Disordered" evidence="1">
    <location>
        <begin position="353"/>
        <end position="408"/>
    </location>
</feature>
<proteinExistence type="predicted"/>
<feature type="compositionally biased region" description="Low complexity" evidence="1">
    <location>
        <begin position="362"/>
        <end position="374"/>
    </location>
</feature>
<sequence length="528" mass="56613">MDPEAEAARLRAAAAAGKPGAYRAYAELLTGWGRLDEALPWWARAADAGDADASRTLAICHKDRGEFAEAERWYRTAADRDGGCAFGLARLLQEAGDTAGAERWYAHGAALGSVECKTNGAVLLAARGAWDTALERLAEASAEGDDVAAHSRRAIQNMLRDLDGWRAALARAEAEGDPEEAYEALRELLDPERKAMFERYPRMVAEAEALYAGAAAVGSAKALVDQALFIARDDGRWAEARALVERAHERGYDGAAYVLGVWAEENGELRTAEEWYRTADEADGGHMWACFNLGVLCVRQRRLEEAERWLRATGVDGVEAGVDGVEEEGRGPFDGGEERIVAALRDIAAIRADPERMPPPSGRSGCPGCGPAPRMAARTPGSRTPTRWTGCTGFRRPPSGTARRALRAPCSPSGGCCTKAAAPRGCGWCRTTSPRRRRVTPVRRTTSAGSTTRPGNGGPPRSGSAGRPTWGMGAPRGGWAGRRRSAVGIRSTPSDGMCAPRAAVLFRPRSWRGGAWCGGGRVRRRSRC</sequence>